<reference evidence="9 10" key="1">
    <citation type="submission" date="2024-09" db="EMBL/GenBank/DDBJ databases">
        <authorList>
            <person name="Sun Q."/>
            <person name="Mori K."/>
        </authorList>
    </citation>
    <scope>NUCLEOTIDE SEQUENCE [LARGE SCALE GENOMIC DNA]</scope>
    <source>
        <strain evidence="9 10">JCM 3324</strain>
    </source>
</reference>
<keyword evidence="3" id="KW-1003">Cell membrane</keyword>
<protein>
    <submittedName>
        <fullName evidence="9">MFS transporter</fullName>
    </submittedName>
</protein>
<dbReference type="PANTHER" id="PTHR42718:SF46">
    <property type="entry name" value="BLR6921 PROTEIN"/>
    <property type="match status" value="1"/>
</dbReference>
<keyword evidence="5 7" id="KW-1133">Transmembrane helix</keyword>
<feature type="transmembrane region" description="Helical" evidence="7">
    <location>
        <begin position="105"/>
        <end position="126"/>
    </location>
</feature>
<feature type="transmembrane region" description="Helical" evidence="7">
    <location>
        <begin position="81"/>
        <end position="99"/>
    </location>
</feature>
<evidence type="ECO:0000256" key="6">
    <source>
        <dbReference type="ARBA" id="ARBA00023136"/>
    </source>
</evidence>
<dbReference type="PROSITE" id="PS50850">
    <property type="entry name" value="MFS"/>
    <property type="match status" value="1"/>
</dbReference>
<dbReference type="Proteomes" id="UP001589568">
    <property type="component" value="Unassembled WGS sequence"/>
</dbReference>
<keyword evidence="4 7" id="KW-0812">Transmembrane</keyword>
<feature type="transmembrane region" description="Helical" evidence="7">
    <location>
        <begin position="229"/>
        <end position="249"/>
    </location>
</feature>
<keyword evidence="10" id="KW-1185">Reference proteome</keyword>
<evidence type="ECO:0000313" key="10">
    <source>
        <dbReference type="Proteomes" id="UP001589568"/>
    </source>
</evidence>
<name>A0ABV5NE01_9ACTN</name>
<accession>A0ABV5NE01</accession>
<evidence type="ECO:0000256" key="4">
    <source>
        <dbReference type="ARBA" id="ARBA00022692"/>
    </source>
</evidence>
<evidence type="ECO:0000259" key="8">
    <source>
        <dbReference type="PROSITE" id="PS50850"/>
    </source>
</evidence>
<evidence type="ECO:0000256" key="2">
    <source>
        <dbReference type="ARBA" id="ARBA00022448"/>
    </source>
</evidence>
<comment type="caution">
    <text evidence="9">The sequence shown here is derived from an EMBL/GenBank/DDBJ whole genome shotgun (WGS) entry which is preliminary data.</text>
</comment>
<dbReference type="InterPro" id="IPR036259">
    <property type="entry name" value="MFS_trans_sf"/>
</dbReference>
<evidence type="ECO:0000256" key="5">
    <source>
        <dbReference type="ARBA" id="ARBA00022989"/>
    </source>
</evidence>
<dbReference type="SUPFAM" id="SSF103473">
    <property type="entry name" value="MFS general substrate transporter"/>
    <property type="match status" value="1"/>
</dbReference>
<keyword evidence="6 7" id="KW-0472">Membrane</keyword>
<organism evidence="9 10">
    <name type="scientific">Nonomuraea salmonea</name>
    <dbReference type="NCBI Taxonomy" id="46181"/>
    <lineage>
        <taxon>Bacteria</taxon>
        <taxon>Bacillati</taxon>
        <taxon>Actinomycetota</taxon>
        <taxon>Actinomycetes</taxon>
        <taxon>Streptosporangiales</taxon>
        <taxon>Streptosporangiaceae</taxon>
        <taxon>Nonomuraea</taxon>
    </lineage>
</organism>
<feature type="transmembrane region" description="Helical" evidence="7">
    <location>
        <begin position="200"/>
        <end position="223"/>
    </location>
</feature>
<feature type="transmembrane region" description="Helical" evidence="7">
    <location>
        <begin position="167"/>
        <end position="188"/>
    </location>
</feature>
<proteinExistence type="predicted"/>
<feature type="transmembrane region" description="Helical" evidence="7">
    <location>
        <begin position="261"/>
        <end position="288"/>
    </location>
</feature>
<comment type="subcellular location">
    <subcellularLocation>
        <location evidence="1">Cell membrane</location>
        <topology evidence="1">Multi-pass membrane protein</topology>
    </subcellularLocation>
</comment>
<feature type="transmembrane region" description="Helical" evidence="7">
    <location>
        <begin position="403"/>
        <end position="424"/>
    </location>
</feature>
<dbReference type="InterPro" id="IPR011701">
    <property type="entry name" value="MFS"/>
</dbReference>
<sequence length="464" mass="46249">MTQTLAPPIRIGRPAMAALGTLAVATSVLESVMAPALPLLQRELDVSPAVAALLPITTLIAGALVTPVAGKLGDRYGAKLVLMRLMAVVAAGGLVSALAPNLPVLLVGQVLQGAMMGVLPLSFILVRKYLPPGDAQVAIGLVTGLFIGGGMVGTLIAGPLAEGLSRHAMFGLPTLVIVAATVTVARVMPRDPAGRPGAGVDWPGLALLSGTMLSLMAGLAILPEIGARPVVIVAVVIVTIGFGTAFVLVERRAAAPMVDLAMLTAPGMWTSCVMTLVVCVGSASATYLVPQLFGVSGDGYGFGISATATGLLLLPSLITSAASGPIAGFAVRRYGSRPVAVAGIAVMAATLLVLAAAHAELWQLVVGKAVIALAAGLCVTAMLTGTTGAVAQADTGIATGLVLVARVVGSALGIQASAVLLTAGTDPVSGVPGESGFVLGFVLAGVVTATSLLVHTFRRKEVQA</sequence>
<evidence type="ECO:0000256" key="7">
    <source>
        <dbReference type="SAM" id="Phobius"/>
    </source>
</evidence>
<evidence type="ECO:0000256" key="1">
    <source>
        <dbReference type="ARBA" id="ARBA00004651"/>
    </source>
</evidence>
<dbReference type="Pfam" id="PF07690">
    <property type="entry name" value="MFS_1"/>
    <property type="match status" value="2"/>
</dbReference>
<feature type="transmembrane region" description="Helical" evidence="7">
    <location>
        <begin position="138"/>
        <end position="161"/>
    </location>
</feature>
<dbReference type="PANTHER" id="PTHR42718">
    <property type="entry name" value="MAJOR FACILITATOR SUPERFAMILY MULTIDRUG TRANSPORTER MFSC"/>
    <property type="match status" value="1"/>
</dbReference>
<feature type="transmembrane region" description="Helical" evidence="7">
    <location>
        <begin position="339"/>
        <end position="357"/>
    </location>
</feature>
<dbReference type="InterPro" id="IPR020846">
    <property type="entry name" value="MFS_dom"/>
</dbReference>
<dbReference type="EMBL" id="JBHMCF010000003">
    <property type="protein sequence ID" value="MFB9468502.1"/>
    <property type="molecule type" value="Genomic_DNA"/>
</dbReference>
<dbReference type="RefSeq" id="WP_345397121.1">
    <property type="nucleotide sequence ID" value="NZ_BAAAXS010000001.1"/>
</dbReference>
<gene>
    <name evidence="9" type="ORF">ACFFR3_03235</name>
</gene>
<dbReference type="Gene3D" id="1.20.1250.20">
    <property type="entry name" value="MFS general substrate transporter like domains"/>
    <property type="match status" value="2"/>
</dbReference>
<evidence type="ECO:0000313" key="9">
    <source>
        <dbReference type="EMBL" id="MFB9468502.1"/>
    </source>
</evidence>
<feature type="transmembrane region" description="Helical" evidence="7">
    <location>
        <begin position="436"/>
        <end position="457"/>
    </location>
</feature>
<keyword evidence="2" id="KW-0813">Transport</keyword>
<feature type="transmembrane region" description="Helical" evidence="7">
    <location>
        <begin position="46"/>
        <end position="69"/>
    </location>
</feature>
<feature type="transmembrane region" description="Helical" evidence="7">
    <location>
        <begin position="369"/>
        <end position="391"/>
    </location>
</feature>
<feature type="domain" description="Major facilitator superfamily (MFS) profile" evidence="8">
    <location>
        <begin position="15"/>
        <end position="463"/>
    </location>
</feature>
<evidence type="ECO:0000256" key="3">
    <source>
        <dbReference type="ARBA" id="ARBA00022475"/>
    </source>
</evidence>